<dbReference type="Proteomes" id="UP001295684">
    <property type="component" value="Unassembled WGS sequence"/>
</dbReference>
<dbReference type="InterPro" id="IPR011989">
    <property type="entry name" value="ARM-like"/>
</dbReference>
<dbReference type="InterPro" id="IPR016024">
    <property type="entry name" value="ARM-type_fold"/>
</dbReference>
<dbReference type="InterPro" id="IPR050693">
    <property type="entry name" value="Hsp70_NEF-Inhibitors"/>
</dbReference>
<dbReference type="InterPro" id="IPR013918">
    <property type="entry name" value="Nucleotide_exch_fac_Fes1"/>
</dbReference>
<keyword evidence="4" id="KW-1185">Reference proteome</keyword>
<dbReference type="PANTHER" id="PTHR19316:SF18">
    <property type="entry name" value="HSP70-BINDING PROTEIN 1"/>
    <property type="match status" value="1"/>
</dbReference>
<dbReference type="PANTHER" id="PTHR19316">
    <property type="entry name" value="PROTEIN FOLDING REGULATOR"/>
    <property type="match status" value="1"/>
</dbReference>
<reference evidence="3" key="1">
    <citation type="submission" date="2023-07" db="EMBL/GenBank/DDBJ databases">
        <authorList>
            <consortium name="AG Swart"/>
            <person name="Singh M."/>
            <person name="Singh A."/>
            <person name="Seah K."/>
            <person name="Emmerich C."/>
        </authorList>
    </citation>
    <scope>NUCLEOTIDE SEQUENCE</scope>
    <source>
        <strain evidence="3">DP1</strain>
    </source>
</reference>
<evidence type="ECO:0000313" key="3">
    <source>
        <dbReference type="EMBL" id="CAI2371665.1"/>
    </source>
</evidence>
<name>A0AAD1XEG3_EUPCR</name>
<dbReference type="AlphaFoldDB" id="A0AAD1XEG3"/>
<evidence type="ECO:0000313" key="4">
    <source>
        <dbReference type="Proteomes" id="UP001295684"/>
    </source>
</evidence>
<feature type="domain" description="Nucleotide exchange factor Fes1" evidence="2">
    <location>
        <begin position="10"/>
        <end position="83"/>
    </location>
</feature>
<keyword evidence="1" id="KW-0677">Repeat</keyword>
<evidence type="ECO:0000256" key="1">
    <source>
        <dbReference type="ARBA" id="ARBA00022737"/>
    </source>
</evidence>
<sequence>MSNNGIDWAGLFNWSAKYNDGTKKTNFSPMTKEEREWLEKAMKEYTYNEADRMQEIIKVLFDQDSKEEQELLENLDELYEIIDIHPRNSTNLDQAGGFKLLMDTMLNNTHEKVRKLSMEIFAAIVQNNSEMQAIAYKYGGLNLMYKYVDEQSDKNKEQVLGALSSLLRTSVAEIKAEFFKEMKGLDWIKQIILEPETTKRALKKIFFLLYDLIVKETDKSVEKVLPDDHPIKDYIVSNFDMIVRMLNLLNYENEEDLFSDHVLREFILNCVGGVFQYNPELVSKDIEEYLSTLLSTISAKITQIRDNDGDMDTVHLLETENSMVEKIIENQGDFLLIH</sequence>
<dbReference type="GO" id="GO:0005783">
    <property type="term" value="C:endoplasmic reticulum"/>
    <property type="evidence" value="ECO:0007669"/>
    <property type="project" value="TreeGrafter"/>
</dbReference>
<proteinExistence type="predicted"/>
<accession>A0AAD1XEG3</accession>
<dbReference type="GO" id="GO:0000774">
    <property type="term" value="F:adenyl-nucleotide exchange factor activity"/>
    <property type="evidence" value="ECO:0007669"/>
    <property type="project" value="TreeGrafter"/>
</dbReference>
<organism evidence="3 4">
    <name type="scientific">Euplotes crassus</name>
    <dbReference type="NCBI Taxonomy" id="5936"/>
    <lineage>
        <taxon>Eukaryota</taxon>
        <taxon>Sar</taxon>
        <taxon>Alveolata</taxon>
        <taxon>Ciliophora</taxon>
        <taxon>Intramacronucleata</taxon>
        <taxon>Spirotrichea</taxon>
        <taxon>Hypotrichia</taxon>
        <taxon>Euplotida</taxon>
        <taxon>Euplotidae</taxon>
        <taxon>Moneuplotes</taxon>
    </lineage>
</organism>
<gene>
    <name evidence="3" type="ORF">ECRASSUSDP1_LOCUS12990</name>
</gene>
<evidence type="ECO:0000259" key="2">
    <source>
        <dbReference type="Pfam" id="PF08609"/>
    </source>
</evidence>
<dbReference type="EMBL" id="CAMPGE010012911">
    <property type="protein sequence ID" value="CAI2371665.1"/>
    <property type="molecule type" value="Genomic_DNA"/>
</dbReference>
<dbReference type="Gene3D" id="1.25.10.10">
    <property type="entry name" value="Leucine-rich Repeat Variant"/>
    <property type="match status" value="1"/>
</dbReference>
<protein>
    <recommendedName>
        <fullName evidence="2">Nucleotide exchange factor Fes1 domain-containing protein</fullName>
    </recommendedName>
</protein>
<comment type="caution">
    <text evidence="3">The sequence shown here is derived from an EMBL/GenBank/DDBJ whole genome shotgun (WGS) entry which is preliminary data.</text>
</comment>
<dbReference type="SUPFAM" id="SSF48371">
    <property type="entry name" value="ARM repeat"/>
    <property type="match status" value="1"/>
</dbReference>
<dbReference type="Pfam" id="PF08609">
    <property type="entry name" value="Fes1"/>
    <property type="match status" value="1"/>
</dbReference>